<dbReference type="Gene3D" id="3.60.10.10">
    <property type="entry name" value="Endonuclease/exonuclease/phosphatase"/>
    <property type="match status" value="1"/>
</dbReference>
<feature type="transmembrane region" description="Helical" evidence="1">
    <location>
        <begin position="51"/>
        <end position="68"/>
    </location>
</feature>
<dbReference type="Proteomes" id="UP001596208">
    <property type="component" value="Unassembled WGS sequence"/>
</dbReference>
<dbReference type="Pfam" id="PF03372">
    <property type="entry name" value="Exo_endo_phos"/>
    <property type="match status" value="1"/>
</dbReference>
<keyword evidence="1" id="KW-0812">Transmembrane</keyword>
<dbReference type="GO" id="GO:0004519">
    <property type="term" value="F:endonuclease activity"/>
    <property type="evidence" value="ECO:0007669"/>
    <property type="project" value="UniProtKB-KW"/>
</dbReference>
<dbReference type="SUPFAM" id="SSF56219">
    <property type="entry name" value="DNase I-like"/>
    <property type="match status" value="1"/>
</dbReference>
<keyword evidence="3" id="KW-0378">Hydrolase</keyword>
<reference evidence="4" key="1">
    <citation type="journal article" date="2019" name="Int. J. Syst. Evol. Microbiol.">
        <title>The Global Catalogue of Microorganisms (GCM) 10K type strain sequencing project: providing services to taxonomists for standard genome sequencing and annotation.</title>
        <authorList>
            <consortium name="The Broad Institute Genomics Platform"/>
            <consortium name="The Broad Institute Genome Sequencing Center for Infectious Disease"/>
            <person name="Wu L."/>
            <person name="Ma J."/>
        </authorList>
    </citation>
    <scope>NUCLEOTIDE SEQUENCE [LARGE SCALE GENOMIC DNA]</scope>
    <source>
        <strain evidence="4">CGMCC 4.1721</strain>
    </source>
</reference>
<organism evidence="3 4">
    <name type="scientific">Streptomyces mutomycini</name>
    <dbReference type="NCBI Taxonomy" id="284036"/>
    <lineage>
        <taxon>Bacteria</taxon>
        <taxon>Bacillati</taxon>
        <taxon>Actinomycetota</taxon>
        <taxon>Actinomycetes</taxon>
        <taxon>Kitasatosporales</taxon>
        <taxon>Streptomycetaceae</taxon>
        <taxon>Streptomyces</taxon>
    </lineage>
</organism>
<sequence length="322" mass="33815">MARKRDGRGHGWSWQRGRAVAPLCLLTAALLAFPGLVPNSPGRLGSLLETFRPWLGLAVPVLLVPALLRRSFLAVTALLLPAVVWSALFGGLLSAGDRAPDGTFTVVQHNVSDVNADPAATARALAGTGAGLIALEELTAPALPAFEAALAADYPHHATRGTVGLWSKYPLTSVRLVDIRPEGVGEGWDRGMRATARTPRAEVAVYVAHLPSVRIGPTTGLTSGRRDASAALLGEAIGDEPLDRVILLGDLNSTLDDRGLRPVTSRMTSPGPGFAFSWPAKLPVARIDQVLTRSATVTRVRSLPATGSDHLPIAADIALDTD</sequence>
<keyword evidence="1" id="KW-0472">Membrane</keyword>
<gene>
    <name evidence="3" type="ORF">ACFPRK_04610</name>
</gene>
<protein>
    <submittedName>
        <fullName evidence="3">Endonuclease/exonuclease/phosphatase family protein</fullName>
    </submittedName>
</protein>
<accession>A0ABW0AYC6</accession>
<keyword evidence="3" id="KW-0255">Endonuclease</keyword>
<dbReference type="EMBL" id="JBHSKI010000001">
    <property type="protein sequence ID" value="MFC5169886.1"/>
    <property type="molecule type" value="Genomic_DNA"/>
</dbReference>
<evidence type="ECO:0000259" key="2">
    <source>
        <dbReference type="Pfam" id="PF03372"/>
    </source>
</evidence>
<dbReference type="RefSeq" id="WP_031093244.1">
    <property type="nucleotide sequence ID" value="NZ_JBHSKI010000001.1"/>
</dbReference>
<feature type="transmembrane region" description="Helical" evidence="1">
    <location>
        <begin position="75"/>
        <end position="95"/>
    </location>
</feature>
<feature type="domain" description="Endonuclease/exonuclease/phosphatase" evidence="2">
    <location>
        <begin position="109"/>
        <end position="310"/>
    </location>
</feature>
<evidence type="ECO:0000313" key="4">
    <source>
        <dbReference type="Proteomes" id="UP001596208"/>
    </source>
</evidence>
<keyword evidence="4" id="KW-1185">Reference proteome</keyword>
<dbReference type="InterPro" id="IPR005135">
    <property type="entry name" value="Endo/exonuclease/phosphatase"/>
</dbReference>
<evidence type="ECO:0000256" key="1">
    <source>
        <dbReference type="SAM" id="Phobius"/>
    </source>
</evidence>
<evidence type="ECO:0000313" key="3">
    <source>
        <dbReference type="EMBL" id="MFC5169886.1"/>
    </source>
</evidence>
<proteinExistence type="predicted"/>
<dbReference type="InterPro" id="IPR036691">
    <property type="entry name" value="Endo/exonu/phosph_ase_sf"/>
</dbReference>
<keyword evidence="3" id="KW-0540">Nuclease</keyword>
<keyword evidence="1" id="KW-1133">Transmembrane helix</keyword>
<feature type="transmembrane region" description="Helical" evidence="1">
    <location>
        <begin position="20"/>
        <end position="39"/>
    </location>
</feature>
<name>A0ABW0AYC6_9ACTN</name>
<comment type="caution">
    <text evidence="3">The sequence shown here is derived from an EMBL/GenBank/DDBJ whole genome shotgun (WGS) entry which is preliminary data.</text>
</comment>